<accession>A0A6C0IZK9</accession>
<dbReference type="AlphaFoldDB" id="A0A6C0IZK9"/>
<evidence type="ECO:0000313" key="1">
    <source>
        <dbReference type="EMBL" id="QHT97137.1"/>
    </source>
</evidence>
<proteinExistence type="predicted"/>
<name>A0A6C0IZK9_9ZZZZ</name>
<dbReference type="EMBL" id="MN740272">
    <property type="protein sequence ID" value="QHT97137.1"/>
    <property type="molecule type" value="Genomic_DNA"/>
</dbReference>
<sequence>MPLTPFSGRPYMPKIPYDVATFDYSPAVQSVLDVHGKNINLHYVILSFTFSLADVENVYRDVQVNQNGSVTIVHGITPYNKTKNYQSRVLEYNVSFEFFKVHGDLFAETFKQHVEKPLNAYRRQMTEHLRATNKYGSNGPIYFE</sequence>
<protein>
    <submittedName>
        <fullName evidence="1">Uncharacterized protein</fullName>
    </submittedName>
</protein>
<reference evidence="1" key="1">
    <citation type="journal article" date="2020" name="Nature">
        <title>Giant virus diversity and host interactions through global metagenomics.</title>
        <authorList>
            <person name="Schulz F."/>
            <person name="Roux S."/>
            <person name="Paez-Espino D."/>
            <person name="Jungbluth S."/>
            <person name="Walsh D.A."/>
            <person name="Denef V.J."/>
            <person name="McMahon K.D."/>
            <person name="Konstantinidis K.T."/>
            <person name="Eloe-Fadrosh E.A."/>
            <person name="Kyrpides N.C."/>
            <person name="Woyke T."/>
        </authorList>
    </citation>
    <scope>NUCLEOTIDE SEQUENCE</scope>
    <source>
        <strain evidence="1">GVMAG-M-3300024510-1</strain>
    </source>
</reference>
<organism evidence="1">
    <name type="scientific">viral metagenome</name>
    <dbReference type="NCBI Taxonomy" id="1070528"/>
    <lineage>
        <taxon>unclassified sequences</taxon>
        <taxon>metagenomes</taxon>
        <taxon>organismal metagenomes</taxon>
    </lineage>
</organism>